<dbReference type="AlphaFoldDB" id="A0A6I3XID4"/>
<keyword evidence="1" id="KW-0732">Signal</keyword>
<dbReference type="PANTHER" id="PTHR38834">
    <property type="entry name" value="PERIPLASMIC SUBSTRATE BINDING PROTEIN FAMILY 3"/>
    <property type="match status" value="1"/>
</dbReference>
<comment type="caution">
    <text evidence="2">The sequence shown here is derived from an EMBL/GenBank/DDBJ whole genome shotgun (WGS) entry which is preliminary data.</text>
</comment>
<evidence type="ECO:0000256" key="1">
    <source>
        <dbReference type="SAM" id="SignalP"/>
    </source>
</evidence>
<feature type="chain" id="PRO_5026297525" evidence="1">
    <location>
        <begin position="39"/>
        <end position="274"/>
    </location>
</feature>
<gene>
    <name evidence="2" type="ORF">GJV26_08190</name>
</gene>
<evidence type="ECO:0000313" key="3">
    <source>
        <dbReference type="Proteomes" id="UP000431684"/>
    </source>
</evidence>
<proteinExistence type="predicted"/>
<keyword evidence="3" id="KW-1185">Reference proteome</keyword>
<dbReference type="PANTHER" id="PTHR38834:SF3">
    <property type="entry name" value="SOLUTE-BINDING PROTEIN FAMILY 3_N-TERMINAL DOMAIN-CONTAINING PROTEIN"/>
    <property type="match status" value="1"/>
</dbReference>
<organism evidence="2 3">
    <name type="scientific">Pseudoduganella dura</name>
    <dbReference type="NCBI Taxonomy" id="321982"/>
    <lineage>
        <taxon>Bacteria</taxon>
        <taxon>Pseudomonadati</taxon>
        <taxon>Pseudomonadota</taxon>
        <taxon>Betaproteobacteria</taxon>
        <taxon>Burkholderiales</taxon>
        <taxon>Oxalobacteraceae</taxon>
        <taxon>Telluria group</taxon>
        <taxon>Pseudoduganella</taxon>
    </lineage>
</organism>
<protein>
    <submittedName>
        <fullName evidence="2">Transporter substrate-binding domain-containing protein</fullName>
    </submittedName>
</protein>
<evidence type="ECO:0000313" key="2">
    <source>
        <dbReference type="EMBL" id="MUI12448.1"/>
    </source>
</evidence>
<feature type="signal peptide" evidence="1">
    <location>
        <begin position="1"/>
        <end position="38"/>
    </location>
</feature>
<sequence length="274" mass="30706">MPGLSRKIWHGVFHRALPGLRACALACVCAGAVTPVVAQTPQTIRFAAEEWPPFVSDDLPDDGLSGAMLRTVLDRLGYTARIDYFPWKRAMELGLKDSRYAGFLAVWRTPERETLCHFSAPVGNTLTVLVYLKDKPVRAAQVADLRGVRIGTVGGFANGDEFDALARQGRLDVEEAVNDETNLRKLLARRFPAILMERRVLRYLLATRFGPVDRDRVAVNERLFRERPVHVCFKRTQAGLVQQRAFNDAAKGVDFGQVEKDYWRRVGELGVPGN</sequence>
<dbReference type="EMBL" id="WNWM01000002">
    <property type="protein sequence ID" value="MUI12448.1"/>
    <property type="molecule type" value="Genomic_DNA"/>
</dbReference>
<dbReference type="OrthoDB" id="8907081at2"/>
<name>A0A6I3XID4_9BURK</name>
<reference evidence="2 3" key="1">
    <citation type="submission" date="2019-11" db="EMBL/GenBank/DDBJ databases">
        <title>Draft Genome Sequences of Six Type Strains of the Genus Massilia.</title>
        <authorList>
            <person name="Miess H."/>
            <person name="Frediansyah A."/>
            <person name="Goeker M."/>
            <person name="Gross H."/>
        </authorList>
    </citation>
    <scope>NUCLEOTIDE SEQUENCE [LARGE SCALE GENOMIC DNA]</scope>
    <source>
        <strain evidence="2 3">DSM 17513</strain>
    </source>
</reference>
<dbReference type="Gene3D" id="3.40.190.10">
    <property type="entry name" value="Periplasmic binding protein-like II"/>
    <property type="match status" value="2"/>
</dbReference>
<accession>A0A6I3XID4</accession>
<dbReference type="Proteomes" id="UP000431684">
    <property type="component" value="Unassembled WGS sequence"/>
</dbReference>
<dbReference type="SUPFAM" id="SSF53850">
    <property type="entry name" value="Periplasmic binding protein-like II"/>
    <property type="match status" value="1"/>
</dbReference>